<dbReference type="Gene3D" id="3.30.50.10">
    <property type="entry name" value="Erythroid Transcription Factor GATA-1, subunit A"/>
    <property type="match status" value="2"/>
</dbReference>
<dbReference type="GO" id="GO:0000978">
    <property type="term" value="F:RNA polymerase II cis-regulatory region sequence-specific DNA binding"/>
    <property type="evidence" value="ECO:0007669"/>
    <property type="project" value="TreeGrafter"/>
</dbReference>
<dbReference type="KEGG" id="lak:106166340"/>
<keyword evidence="6" id="KW-0804">Transcription</keyword>
<keyword evidence="5" id="KW-0238">DNA-binding</keyword>
<evidence type="ECO:0000259" key="10">
    <source>
        <dbReference type="PROSITE" id="PS51030"/>
    </source>
</evidence>
<dbReference type="GO" id="GO:0045944">
    <property type="term" value="P:positive regulation of transcription by RNA polymerase II"/>
    <property type="evidence" value="ECO:0007669"/>
    <property type="project" value="TreeGrafter"/>
</dbReference>
<dbReference type="PROSITE" id="PS00031">
    <property type="entry name" value="NUCLEAR_REC_DBD_1"/>
    <property type="match status" value="1"/>
</dbReference>
<reference evidence="12" key="1">
    <citation type="submission" date="2025-08" db="UniProtKB">
        <authorList>
            <consortium name="RefSeq"/>
        </authorList>
    </citation>
    <scope>IDENTIFICATION</scope>
    <source>
        <tissue evidence="12">Gonads</tissue>
    </source>
</reference>
<keyword evidence="2" id="KW-0863">Zinc-finger</keyword>
<keyword evidence="1" id="KW-0479">Metal-binding</keyword>
<feature type="compositionally biased region" description="Low complexity" evidence="9">
    <location>
        <begin position="240"/>
        <end position="265"/>
    </location>
</feature>
<keyword evidence="3" id="KW-0862">Zinc</keyword>
<feature type="domain" description="Nuclear receptor" evidence="10">
    <location>
        <begin position="127"/>
        <end position="203"/>
    </location>
</feature>
<keyword evidence="4" id="KW-0805">Transcription regulation</keyword>
<dbReference type="GO" id="GO:0000122">
    <property type="term" value="P:negative regulation of transcription by RNA polymerase II"/>
    <property type="evidence" value="ECO:0007669"/>
    <property type="project" value="TreeGrafter"/>
</dbReference>
<dbReference type="PANTHER" id="PTHR24082">
    <property type="entry name" value="NUCLEAR HORMONE RECEPTOR"/>
    <property type="match status" value="1"/>
</dbReference>
<dbReference type="GO" id="GO:0004879">
    <property type="term" value="F:nuclear receptor activity"/>
    <property type="evidence" value="ECO:0007669"/>
    <property type="project" value="TreeGrafter"/>
</dbReference>
<dbReference type="AlphaFoldDB" id="A0A1S3IS15"/>
<evidence type="ECO:0000313" key="11">
    <source>
        <dbReference type="Proteomes" id="UP000085678"/>
    </source>
</evidence>
<dbReference type="Proteomes" id="UP000085678">
    <property type="component" value="Unplaced"/>
</dbReference>
<dbReference type="InParanoid" id="A0A1S3IS15"/>
<name>A0A1S3IS15_LINAN</name>
<protein>
    <submittedName>
        <fullName evidence="12">Nuclear receptor subfamily 2 group C member 1-like</fullName>
    </submittedName>
</protein>
<gene>
    <name evidence="12" type="primary">LOC106166340</name>
</gene>
<evidence type="ECO:0000256" key="2">
    <source>
        <dbReference type="ARBA" id="ARBA00022771"/>
    </source>
</evidence>
<dbReference type="GO" id="GO:0008270">
    <property type="term" value="F:zinc ion binding"/>
    <property type="evidence" value="ECO:0007669"/>
    <property type="project" value="UniProtKB-KW"/>
</dbReference>
<evidence type="ECO:0000256" key="5">
    <source>
        <dbReference type="ARBA" id="ARBA00023125"/>
    </source>
</evidence>
<dbReference type="CDD" id="cd06916">
    <property type="entry name" value="NR_DBD_like"/>
    <property type="match status" value="1"/>
</dbReference>
<dbReference type="InterPro" id="IPR050234">
    <property type="entry name" value="Nuclear_hormone_rcpt_NR1"/>
</dbReference>
<dbReference type="GO" id="GO:0009755">
    <property type="term" value="P:hormone-mediated signaling pathway"/>
    <property type="evidence" value="ECO:0007669"/>
    <property type="project" value="TreeGrafter"/>
</dbReference>
<dbReference type="InterPro" id="IPR001628">
    <property type="entry name" value="Znf_hrmn_rcpt"/>
</dbReference>
<keyword evidence="11" id="KW-1185">Reference proteome</keyword>
<dbReference type="InterPro" id="IPR013088">
    <property type="entry name" value="Znf_NHR/GATA"/>
</dbReference>
<evidence type="ECO:0000256" key="3">
    <source>
        <dbReference type="ARBA" id="ARBA00022833"/>
    </source>
</evidence>
<feature type="domain" description="Nuclear receptor" evidence="10">
    <location>
        <begin position="43"/>
        <end position="119"/>
    </location>
</feature>
<dbReference type="GeneID" id="106166340"/>
<evidence type="ECO:0000256" key="7">
    <source>
        <dbReference type="ARBA" id="ARBA00023170"/>
    </source>
</evidence>
<evidence type="ECO:0000313" key="12">
    <source>
        <dbReference type="RefSeq" id="XP_013400324.1"/>
    </source>
</evidence>
<evidence type="ECO:0000256" key="9">
    <source>
        <dbReference type="SAM" id="MobiDB-lite"/>
    </source>
</evidence>
<dbReference type="RefSeq" id="XP_013400324.1">
    <property type="nucleotide sequence ID" value="XM_013544870.1"/>
</dbReference>
<keyword evidence="8" id="KW-0539">Nucleus</keyword>
<feature type="compositionally biased region" description="Basic and acidic residues" evidence="9">
    <location>
        <begin position="266"/>
        <end position="280"/>
    </location>
</feature>
<dbReference type="PRINTS" id="PR00047">
    <property type="entry name" value="STROIDFINGER"/>
</dbReference>
<feature type="region of interest" description="Disordered" evidence="9">
    <location>
        <begin position="225"/>
        <end position="280"/>
    </location>
</feature>
<sequence>MDSCNSSCLQKFSSSSRERLSLDPYRVVSCNTENAKAEQGRERKHCQVCGDLSSGFYCGAFVCEACKKFYLRSLKQNSKKYSCLKKGQCQVSKETRTVCQYCRFRKCIAIGMTKHGSSSGNEADISNIPCRVCGAPSSGFHFGAVTCEGCKGFFRRTVRERDNYYSCSKRQQCSITETTRNICKYCRYKKCLSVGMKVDGSRIGRQPNAFKHAAMLELKQMHHAVDHQSLKPPSHPSPVPVSTTSLEQTTSVSLAPSTSSATTAVLDKEPKEGDVEPVAPKEDLASLLIKEPQEDEEEPVVIEDSALEELVQVLSEAFEELKRLQRNELPVDCLTWELMNYGS</sequence>
<dbReference type="SMART" id="SM00399">
    <property type="entry name" value="ZnF_C4"/>
    <property type="match status" value="2"/>
</dbReference>
<dbReference type="Pfam" id="PF00105">
    <property type="entry name" value="zf-C4"/>
    <property type="match status" value="2"/>
</dbReference>
<evidence type="ECO:0000256" key="1">
    <source>
        <dbReference type="ARBA" id="ARBA00022723"/>
    </source>
</evidence>
<keyword evidence="7" id="KW-0675">Receptor</keyword>
<evidence type="ECO:0000256" key="8">
    <source>
        <dbReference type="ARBA" id="ARBA00023242"/>
    </source>
</evidence>
<dbReference type="SUPFAM" id="SSF57716">
    <property type="entry name" value="Glucocorticoid receptor-like (DNA-binding domain)"/>
    <property type="match status" value="2"/>
</dbReference>
<accession>A0A1S3IS15</accession>
<evidence type="ECO:0000256" key="6">
    <source>
        <dbReference type="ARBA" id="ARBA00023163"/>
    </source>
</evidence>
<dbReference type="OrthoDB" id="5771769at2759"/>
<dbReference type="PROSITE" id="PS51030">
    <property type="entry name" value="NUCLEAR_REC_DBD_2"/>
    <property type="match status" value="2"/>
</dbReference>
<organism evidence="11 12">
    <name type="scientific">Lingula anatina</name>
    <name type="common">Brachiopod</name>
    <name type="synonym">Lingula unguis</name>
    <dbReference type="NCBI Taxonomy" id="7574"/>
    <lineage>
        <taxon>Eukaryota</taxon>
        <taxon>Metazoa</taxon>
        <taxon>Spiralia</taxon>
        <taxon>Lophotrochozoa</taxon>
        <taxon>Brachiopoda</taxon>
        <taxon>Linguliformea</taxon>
        <taxon>Lingulata</taxon>
        <taxon>Lingulida</taxon>
        <taxon>Linguloidea</taxon>
        <taxon>Lingulidae</taxon>
        <taxon>Lingula</taxon>
    </lineage>
</organism>
<dbReference type="PANTHER" id="PTHR24082:SF473">
    <property type="entry name" value="ECDYSONE-INDUCED PROTEIN 75B, ISOFORM B"/>
    <property type="match status" value="1"/>
</dbReference>
<evidence type="ECO:0000256" key="4">
    <source>
        <dbReference type="ARBA" id="ARBA00023015"/>
    </source>
</evidence>
<dbReference type="STRING" id="7574.A0A1S3IS15"/>
<proteinExistence type="predicted"/>
<dbReference type="GO" id="GO:0030154">
    <property type="term" value="P:cell differentiation"/>
    <property type="evidence" value="ECO:0007669"/>
    <property type="project" value="TreeGrafter"/>
</dbReference>